<dbReference type="AlphaFoldDB" id="A0AAD7FP19"/>
<dbReference type="Gene3D" id="3.30.590.10">
    <property type="entry name" value="Glutamine synthetase/guanido kinase, catalytic domain"/>
    <property type="match status" value="1"/>
</dbReference>
<accession>A0AAD7FP19</accession>
<dbReference type="EMBL" id="JARKIF010000007">
    <property type="protein sequence ID" value="KAJ7634911.1"/>
    <property type="molecule type" value="Genomic_DNA"/>
</dbReference>
<evidence type="ECO:0000256" key="3">
    <source>
        <dbReference type="RuleBase" id="RU000384"/>
    </source>
</evidence>
<keyword evidence="1" id="KW-0436">Ligase</keyword>
<dbReference type="Pfam" id="PF00120">
    <property type="entry name" value="Gln-synt_C"/>
    <property type="match status" value="1"/>
</dbReference>
<feature type="domain" description="GS catalytic" evidence="4">
    <location>
        <begin position="124"/>
        <end position="459"/>
    </location>
</feature>
<keyword evidence="6" id="KW-1185">Reference proteome</keyword>
<protein>
    <recommendedName>
        <fullName evidence="4">GS catalytic domain-containing protein</fullName>
    </recommendedName>
</protein>
<evidence type="ECO:0000256" key="2">
    <source>
        <dbReference type="PROSITE-ProRule" id="PRU01331"/>
    </source>
</evidence>
<dbReference type="InterPro" id="IPR008146">
    <property type="entry name" value="Gln_synth_cat_dom"/>
</dbReference>
<proteinExistence type="inferred from homology"/>
<dbReference type="PANTHER" id="PTHR43785:SF2">
    <property type="entry name" value="TYPE-1 GLUTAMINE SYNTHETASE 1"/>
    <property type="match status" value="1"/>
</dbReference>
<comment type="caution">
    <text evidence="5">The sequence shown here is derived from an EMBL/GenBank/DDBJ whole genome shotgun (WGS) entry which is preliminary data.</text>
</comment>
<sequence>MDLTHGVVYTPQNVARSSENNLDGASYVRVYWLDFTNVRRCRILPVKYFKALLNSNRPGVNMGKVALGMAGLTVAPGFTPIGEYLYAIETASLRPCPFAPGHMAVFGRFEEKVGNPSVAVDLCPRTLLRRILEDAKQSHGTEFLVGVETEFILLKSVEPLEPVNVHEWSTSAGLLTGSIQAVVLEEIADSIQAAGITLEVYHAESAPSQFELVVSPLTPLDAADALVFTREIIVQISAKHGLHATFAPRPFENSPGSGVHAHVSVHAQSEQKIGGQLSSHEAAFLAGMLDHLPAIAALTLPTAASYKRVADGVWSGGTYVCYGTENRETSVRVTNVASPASRNFEARFMDGTANPYLAFAAMCAGGLIGLRGMLPLEMQDCGEGSAAEMTETERQAHGITKRMPLSIEEARSNLRQDGALCEILGLGFVDKYLAVNETLETEMGKGDKVAQLTRLVKSY</sequence>
<dbReference type="SUPFAM" id="SSF55931">
    <property type="entry name" value="Glutamine synthetase/guanido kinase"/>
    <property type="match status" value="1"/>
</dbReference>
<evidence type="ECO:0000259" key="4">
    <source>
        <dbReference type="PROSITE" id="PS51987"/>
    </source>
</evidence>
<dbReference type="Proteomes" id="UP001221142">
    <property type="component" value="Unassembled WGS sequence"/>
</dbReference>
<evidence type="ECO:0000313" key="6">
    <source>
        <dbReference type="Proteomes" id="UP001221142"/>
    </source>
</evidence>
<reference evidence="5" key="1">
    <citation type="submission" date="2023-03" db="EMBL/GenBank/DDBJ databases">
        <title>Massive genome expansion in bonnet fungi (Mycena s.s.) driven by repeated elements and novel gene families across ecological guilds.</title>
        <authorList>
            <consortium name="Lawrence Berkeley National Laboratory"/>
            <person name="Harder C.B."/>
            <person name="Miyauchi S."/>
            <person name="Viragh M."/>
            <person name="Kuo A."/>
            <person name="Thoen E."/>
            <person name="Andreopoulos B."/>
            <person name="Lu D."/>
            <person name="Skrede I."/>
            <person name="Drula E."/>
            <person name="Henrissat B."/>
            <person name="Morin E."/>
            <person name="Kohler A."/>
            <person name="Barry K."/>
            <person name="LaButti K."/>
            <person name="Morin E."/>
            <person name="Salamov A."/>
            <person name="Lipzen A."/>
            <person name="Mereny Z."/>
            <person name="Hegedus B."/>
            <person name="Baldrian P."/>
            <person name="Stursova M."/>
            <person name="Weitz H."/>
            <person name="Taylor A."/>
            <person name="Grigoriev I.V."/>
            <person name="Nagy L.G."/>
            <person name="Martin F."/>
            <person name="Kauserud H."/>
        </authorList>
    </citation>
    <scope>NUCLEOTIDE SEQUENCE</scope>
    <source>
        <strain evidence="5">9284</strain>
    </source>
</reference>
<organism evidence="5 6">
    <name type="scientific">Roridomyces roridus</name>
    <dbReference type="NCBI Taxonomy" id="1738132"/>
    <lineage>
        <taxon>Eukaryota</taxon>
        <taxon>Fungi</taxon>
        <taxon>Dikarya</taxon>
        <taxon>Basidiomycota</taxon>
        <taxon>Agaricomycotina</taxon>
        <taxon>Agaricomycetes</taxon>
        <taxon>Agaricomycetidae</taxon>
        <taxon>Agaricales</taxon>
        <taxon>Marasmiineae</taxon>
        <taxon>Mycenaceae</taxon>
        <taxon>Roridomyces</taxon>
    </lineage>
</organism>
<dbReference type="SMART" id="SM01230">
    <property type="entry name" value="Gln-synt_C"/>
    <property type="match status" value="1"/>
</dbReference>
<dbReference type="GO" id="GO:0004356">
    <property type="term" value="F:glutamine synthetase activity"/>
    <property type="evidence" value="ECO:0007669"/>
    <property type="project" value="InterPro"/>
</dbReference>
<dbReference type="PROSITE" id="PS51987">
    <property type="entry name" value="GS_CATALYTIC"/>
    <property type="match status" value="1"/>
</dbReference>
<dbReference type="PANTHER" id="PTHR43785">
    <property type="entry name" value="GAMMA-GLUTAMYLPUTRESCINE SYNTHETASE"/>
    <property type="match status" value="1"/>
</dbReference>
<name>A0AAD7FP19_9AGAR</name>
<dbReference type="InterPro" id="IPR014746">
    <property type="entry name" value="Gln_synth/guanido_kin_cat_dom"/>
</dbReference>
<evidence type="ECO:0000313" key="5">
    <source>
        <dbReference type="EMBL" id="KAJ7634911.1"/>
    </source>
</evidence>
<comment type="similarity">
    <text evidence="2 3">Belongs to the glutamine synthetase family.</text>
</comment>
<evidence type="ECO:0000256" key="1">
    <source>
        <dbReference type="ARBA" id="ARBA00022598"/>
    </source>
</evidence>
<gene>
    <name evidence="5" type="ORF">FB45DRAFT_477249</name>
</gene>